<feature type="transmembrane region" description="Helical" evidence="7">
    <location>
        <begin position="572"/>
        <end position="602"/>
    </location>
</feature>
<feature type="transmembrane region" description="Helical" evidence="7">
    <location>
        <begin position="122"/>
        <end position="142"/>
    </location>
</feature>
<gene>
    <name evidence="8" type="ORF">MOQ_003049</name>
</gene>
<evidence type="ECO:0000256" key="4">
    <source>
        <dbReference type="ARBA" id="ARBA00022692"/>
    </source>
</evidence>
<keyword evidence="9" id="KW-1185">Reference proteome</keyword>
<evidence type="ECO:0000256" key="5">
    <source>
        <dbReference type="ARBA" id="ARBA00022989"/>
    </source>
</evidence>
<dbReference type="PANTHER" id="PTHR11101:SF80">
    <property type="entry name" value="PHOSPHATE TRANSPORTER"/>
    <property type="match status" value="1"/>
</dbReference>
<keyword evidence="2 7" id="KW-0813">Transport</keyword>
<dbReference type="Pfam" id="PF01384">
    <property type="entry name" value="PHO4"/>
    <property type="match status" value="1"/>
</dbReference>
<comment type="similarity">
    <text evidence="7">Belongs to the inorganic phosphate transporter (PiT) (TC 2.A.20) family.</text>
</comment>
<feature type="transmembrane region" description="Helical" evidence="7">
    <location>
        <begin position="154"/>
        <end position="172"/>
    </location>
</feature>
<feature type="transmembrane region" description="Helical" evidence="7">
    <location>
        <begin position="92"/>
        <end position="110"/>
    </location>
</feature>
<evidence type="ECO:0000256" key="3">
    <source>
        <dbReference type="ARBA" id="ARBA00022592"/>
    </source>
</evidence>
<keyword evidence="5 7" id="KW-1133">Transmembrane helix</keyword>
<evidence type="ECO:0000256" key="1">
    <source>
        <dbReference type="ARBA" id="ARBA00004141"/>
    </source>
</evidence>
<feature type="transmembrane region" description="Helical" evidence="7">
    <location>
        <begin position="483"/>
        <end position="504"/>
    </location>
</feature>
<dbReference type="GO" id="GO:0016020">
    <property type="term" value="C:membrane"/>
    <property type="evidence" value="ECO:0007669"/>
    <property type="project" value="UniProtKB-SubCell"/>
</dbReference>
<dbReference type="AlphaFoldDB" id="K2N124"/>
<comment type="function">
    <text evidence="7">Sodium-phosphate symporter.</text>
</comment>
<evidence type="ECO:0000256" key="2">
    <source>
        <dbReference type="ARBA" id="ARBA00022448"/>
    </source>
</evidence>
<dbReference type="PANTHER" id="PTHR11101">
    <property type="entry name" value="PHOSPHATE TRANSPORTER"/>
    <property type="match status" value="1"/>
</dbReference>
<comment type="subcellular location">
    <subcellularLocation>
        <location evidence="1 7">Membrane</location>
        <topology evidence="1 7">Multi-pass membrane protein</topology>
    </subcellularLocation>
</comment>
<evidence type="ECO:0000313" key="8">
    <source>
        <dbReference type="EMBL" id="EKF33090.1"/>
    </source>
</evidence>
<sequence length="604" mass="64647">MHPKCNLPLSRSLPLVCICSLFSFLSGVGIGANDLSANFAMVVGSGSLNMRQAVFYCTVFELLGAAFMGGHVSGTIRKGIVDPALFTLDRDMVLIGMTCASFSAAVWLYLSTVLGLPVSITHTVVGSILGFAVFSSGSFQYVQPRGVVKILVSWLLAPPVAGAVTAGIFYLLRKYILTVKGRSFQNALWSLPYCLLFSLFIDLMFVVIEQPPVITVTIASFIPVDVQYLLFLLAILLACWIASSAVFPRLAEESWNLKSFVWESEVLRTEEEEDAESRAAARCTETEGGDERMQRSFFASTDRGTAASEIHAEKTESVPLPRKVAALTHEPGSFFLSTLGSARVQLLPQHSVRAAPVTRNAIHSAPLPRRGEAQSVASASASTVSYGAVANVEDEPKASVDVGLDDEFMEEDWGLDRPMQPINFRGLRIKPFNPRAEYLFTALQVVAGSMSSFVHGAVAGANATAAFVIFYDTFAVSELGEEPLGSGWAVLPAMLGIAIGMFTLGTRLMKTVGVELVTVTPARGWCIQAGGTLVTMVLTGIGIPVSLSQAQVGAAVGCGLLDARTRGVEWGIVLKIACGWVVTLAISAATTGVFMWLLAYFYCA</sequence>
<protein>
    <recommendedName>
        <fullName evidence="7">Phosphate transporter</fullName>
    </recommendedName>
</protein>
<dbReference type="GO" id="GO:0035435">
    <property type="term" value="P:phosphate ion transmembrane transport"/>
    <property type="evidence" value="ECO:0007669"/>
    <property type="project" value="TreeGrafter"/>
</dbReference>
<feature type="transmembrane region" description="Helical" evidence="7">
    <location>
        <begin position="438"/>
        <end position="471"/>
    </location>
</feature>
<keyword evidence="3 7" id="KW-0592">Phosphate transport</keyword>
<dbReference type="OrthoDB" id="260807at2759"/>
<evidence type="ECO:0000256" key="6">
    <source>
        <dbReference type="ARBA" id="ARBA00023136"/>
    </source>
</evidence>
<proteinExistence type="inferred from homology"/>
<feature type="transmembrane region" description="Helical" evidence="7">
    <location>
        <begin position="228"/>
        <end position="248"/>
    </location>
</feature>
<feature type="transmembrane region" description="Helical" evidence="7">
    <location>
        <begin position="53"/>
        <end position="72"/>
    </location>
</feature>
<comment type="caution">
    <text evidence="8">The sequence shown here is derived from an EMBL/GenBank/DDBJ whole genome shotgun (WGS) entry which is preliminary data.</text>
</comment>
<evidence type="ECO:0000313" key="9">
    <source>
        <dbReference type="Proteomes" id="UP000007350"/>
    </source>
</evidence>
<dbReference type="InterPro" id="IPR001204">
    <property type="entry name" value="Phos_transporter"/>
</dbReference>
<evidence type="ECO:0000256" key="7">
    <source>
        <dbReference type="RuleBase" id="RU363058"/>
    </source>
</evidence>
<reference evidence="8 9" key="1">
    <citation type="journal article" date="2012" name="BMC Genomics">
        <title>Comparative genomic analysis of human infective Trypanosoma cruzi lineages with the bat-restricted subspecies T. cruzi marinkellei.</title>
        <authorList>
            <person name="Franzen O."/>
            <person name="Talavera-Lopez C."/>
            <person name="Ochaya S."/>
            <person name="Butler C.E."/>
            <person name="Messenger L.A."/>
            <person name="Lewis M.D."/>
            <person name="Llewellyn M.S."/>
            <person name="Marinkelle C.J."/>
            <person name="Tyler K.M."/>
            <person name="Miles M.A."/>
            <person name="Andersson B."/>
        </authorList>
    </citation>
    <scope>NUCLEOTIDE SEQUENCE [LARGE SCALE GENOMIC DNA]</scope>
    <source>
        <strain evidence="8 9">B7</strain>
    </source>
</reference>
<feature type="transmembrane region" description="Helical" evidence="7">
    <location>
        <begin position="12"/>
        <end position="32"/>
    </location>
</feature>
<organism evidence="8 9">
    <name type="scientific">Trypanosoma cruzi marinkellei</name>
    <dbReference type="NCBI Taxonomy" id="85056"/>
    <lineage>
        <taxon>Eukaryota</taxon>
        <taxon>Discoba</taxon>
        <taxon>Euglenozoa</taxon>
        <taxon>Kinetoplastea</taxon>
        <taxon>Metakinetoplastina</taxon>
        <taxon>Trypanosomatida</taxon>
        <taxon>Trypanosomatidae</taxon>
        <taxon>Trypanosoma</taxon>
        <taxon>Schizotrypanum</taxon>
    </lineage>
</organism>
<keyword evidence="4 7" id="KW-0812">Transmembrane</keyword>
<dbReference type="EMBL" id="AHKC01009434">
    <property type="protein sequence ID" value="EKF33090.1"/>
    <property type="molecule type" value="Genomic_DNA"/>
</dbReference>
<dbReference type="Proteomes" id="UP000007350">
    <property type="component" value="Unassembled WGS sequence"/>
</dbReference>
<accession>K2N124</accession>
<feature type="transmembrane region" description="Helical" evidence="7">
    <location>
        <begin position="184"/>
        <end position="208"/>
    </location>
</feature>
<dbReference type="GO" id="GO:0005315">
    <property type="term" value="F:phosphate transmembrane transporter activity"/>
    <property type="evidence" value="ECO:0007669"/>
    <property type="project" value="InterPro"/>
</dbReference>
<name>K2N124_TRYCR</name>
<keyword evidence="6 7" id="KW-0472">Membrane</keyword>